<evidence type="ECO:0000313" key="1">
    <source>
        <dbReference type="EMBL" id="RDS80979.1"/>
    </source>
</evidence>
<sequence>MAIFEEAGTAYNTDLIANIGPAKIVVGTRFYDYTIRFCGSEPVSPRFTSEKDAFHSRKKLVDLMKAKEENTP</sequence>
<dbReference type="EMBL" id="QRBF01000008">
    <property type="protein sequence ID" value="RDS80979.1"/>
    <property type="molecule type" value="Genomic_DNA"/>
</dbReference>
<reference evidence="1 2" key="1">
    <citation type="submission" date="2018-07" db="EMBL/GenBank/DDBJ databases">
        <title>Dyella monticola sp. nov. and Dyella psychrodurans sp. nov. isolated from monsoon evergreen broad-leaved forest soil of Dinghu Mountain, China.</title>
        <authorList>
            <person name="Gao Z."/>
            <person name="Qiu L."/>
        </authorList>
    </citation>
    <scope>NUCLEOTIDE SEQUENCE [LARGE SCALE GENOMIC DNA]</scope>
    <source>
        <strain evidence="1 2">4MSK11</strain>
    </source>
</reference>
<organism evidence="1 2">
    <name type="scientific">Dyella psychrodurans</name>
    <dbReference type="NCBI Taxonomy" id="1927960"/>
    <lineage>
        <taxon>Bacteria</taxon>
        <taxon>Pseudomonadati</taxon>
        <taxon>Pseudomonadota</taxon>
        <taxon>Gammaproteobacteria</taxon>
        <taxon>Lysobacterales</taxon>
        <taxon>Rhodanobacteraceae</taxon>
        <taxon>Dyella</taxon>
    </lineage>
</organism>
<evidence type="ECO:0000313" key="2">
    <source>
        <dbReference type="Proteomes" id="UP000255334"/>
    </source>
</evidence>
<comment type="caution">
    <text evidence="1">The sequence shown here is derived from an EMBL/GenBank/DDBJ whole genome shotgun (WGS) entry which is preliminary data.</text>
</comment>
<gene>
    <name evidence="1" type="ORF">DWU99_18170</name>
</gene>
<dbReference type="Proteomes" id="UP000255334">
    <property type="component" value="Unassembled WGS sequence"/>
</dbReference>
<name>A0A370WXW4_9GAMM</name>
<protein>
    <submittedName>
        <fullName evidence="1">Uncharacterized protein</fullName>
    </submittedName>
</protein>
<keyword evidence="2" id="KW-1185">Reference proteome</keyword>
<accession>A0A370WXW4</accession>
<dbReference type="AlphaFoldDB" id="A0A370WXW4"/>
<proteinExistence type="predicted"/>